<dbReference type="EMBL" id="KN714669">
    <property type="protein sequence ID" value="KUI53532.1"/>
    <property type="molecule type" value="Genomic_DNA"/>
</dbReference>
<sequence length="164" mass="18117">MVKYNEHSAGRALAAQLHIPLFPGALSVLVPSTCRPTSSRNSPMIFPLGQYSHTIYQALVPHNRLPQPTVVVAFQTNCVKWPVSSLKPGSLKLYSSLSSPHSSTQPVTSLHPMARFSPYGPPECSKSHSDPESGDWEPIEERYEDAYSARVWFHDTAVALCSLR</sequence>
<evidence type="ECO:0000313" key="1">
    <source>
        <dbReference type="EMBL" id="KUI53532.1"/>
    </source>
</evidence>
<gene>
    <name evidence="1" type="ORF">VP1G_10596</name>
</gene>
<evidence type="ECO:0000313" key="2">
    <source>
        <dbReference type="Proteomes" id="UP000078576"/>
    </source>
</evidence>
<protein>
    <submittedName>
        <fullName evidence="1">Uncharacterized protein</fullName>
    </submittedName>
</protein>
<accession>A0A194UPC9</accession>
<proteinExistence type="predicted"/>
<dbReference type="AlphaFoldDB" id="A0A194UPC9"/>
<keyword evidence="2" id="KW-1185">Reference proteome</keyword>
<organism evidence="1 2">
    <name type="scientific">Cytospora mali</name>
    <name type="common">Apple Valsa canker fungus</name>
    <name type="synonym">Valsa mali</name>
    <dbReference type="NCBI Taxonomy" id="578113"/>
    <lineage>
        <taxon>Eukaryota</taxon>
        <taxon>Fungi</taxon>
        <taxon>Dikarya</taxon>
        <taxon>Ascomycota</taxon>
        <taxon>Pezizomycotina</taxon>
        <taxon>Sordariomycetes</taxon>
        <taxon>Sordariomycetidae</taxon>
        <taxon>Diaporthales</taxon>
        <taxon>Cytosporaceae</taxon>
        <taxon>Cytospora</taxon>
    </lineage>
</organism>
<reference evidence="2" key="1">
    <citation type="submission" date="2014-12" db="EMBL/GenBank/DDBJ databases">
        <title>Genome Sequence of Valsa Canker Pathogens Uncovers a Specific Adaption of Colonization on Woody Bark.</title>
        <authorList>
            <person name="Yin Z."/>
            <person name="Liu H."/>
            <person name="Gao X."/>
            <person name="Li Z."/>
            <person name="Song N."/>
            <person name="Ke X."/>
            <person name="Dai Q."/>
            <person name="Wu Y."/>
            <person name="Sun Y."/>
            <person name="Xu J.-R."/>
            <person name="Kang Z.K."/>
            <person name="Wang L."/>
            <person name="Huang L."/>
        </authorList>
    </citation>
    <scope>NUCLEOTIDE SEQUENCE [LARGE SCALE GENOMIC DNA]</scope>
    <source>
        <strain evidence="2">SXYL134</strain>
    </source>
</reference>
<dbReference type="Proteomes" id="UP000078576">
    <property type="component" value="Unassembled WGS sequence"/>
</dbReference>
<name>A0A194UPC9_CYTMA</name>